<evidence type="ECO:0000256" key="10">
    <source>
        <dbReference type="RuleBase" id="RU003657"/>
    </source>
</evidence>
<evidence type="ECO:0000256" key="3">
    <source>
        <dbReference type="ARBA" id="ARBA00005133"/>
    </source>
</evidence>
<dbReference type="GO" id="GO:0000162">
    <property type="term" value="P:L-tryptophan biosynthetic process"/>
    <property type="evidence" value="ECO:0007669"/>
    <property type="project" value="TreeGrafter"/>
</dbReference>
<evidence type="ECO:0000256" key="5">
    <source>
        <dbReference type="ARBA" id="ARBA00022490"/>
    </source>
</evidence>
<comment type="catalytic activity">
    <reaction evidence="1 9 11">
        <text>1-(5-phospho-beta-D-ribosyl)-5-[(5-phospho-beta-D-ribosylamino)methylideneamino]imidazole-4-carboxamide = 5-[(5-phospho-1-deoxy-D-ribulos-1-ylimino)methylamino]-1-(5-phospho-beta-D-ribosyl)imidazole-4-carboxamide</text>
        <dbReference type="Rhea" id="RHEA:15469"/>
        <dbReference type="ChEBI" id="CHEBI:58435"/>
        <dbReference type="ChEBI" id="CHEBI:58525"/>
        <dbReference type="EC" id="5.3.1.16"/>
    </reaction>
</comment>
<keyword evidence="8 9" id="KW-0413">Isomerase</keyword>
<dbReference type="Proteomes" id="UP000230000">
    <property type="component" value="Unassembled WGS sequence"/>
</dbReference>
<evidence type="ECO:0000256" key="2">
    <source>
        <dbReference type="ARBA" id="ARBA00004496"/>
    </source>
</evidence>
<dbReference type="OrthoDB" id="9807749at2"/>
<dbReference type="FunFam" id="3.20.20.70:FF:000009">
    <property type="entry name" value="1-(5-phosphoribosyl)-5-[(5-phosphoribosylamino)methylideneamino] imidazole-4-carboxamide isomerase"/>
    <property type="match status" value="1"/>
</dbReference>
<proteinExistence type="inferred from homology"/>
<keyword evidence="13" id="KW-1185">Reference proteome</keyword>
<dbReference type="EMBL" id="PGFG01000001">
    <property type="protein sequence ID" value="PJJ76280.1"/>
    <property type="molecule type" value="Genomic_DNA"/>
</dbReference>
<dbReference type="InterPro" id="IPR023016">
    <property type="entry name" value="HisA/PriA"/>
</dbReference>
<dbReference type="PANTHER" id="PTHR43090">
    <property type="entry name" value="1-(5-PHOSPHORIBOSYL)-5-[(5-PHOSPHORIBOSYLAMINO)METHYLIDENEAMINO] IMIDAZOLE-4-CARBOXAMIDE ISOMERASE"/>
    <property type="match status" value="1"/>
</dbReference>
<evidence type="ECO:0000256" key="9">
    <source>
        <dbReference type="HAMAP-Rule" id="MF_01014"/>
    </source>
</evidence>
<reference evidence="12 13" key="1">
    <citation type="submission" date="2017-11" db="EMBL/GenBank/DDBJ databases">
        <title>Genomic Encyclopedia of Archaeal and Bacterial Type Strains, Phase II (KMG-II): From Individual Species to Whole Genera.</title>
        <authorList>
            <person name="Goeker M."/>
        </authorList>
    </citation>
    <scope>NUCLEOTIDE SEQUENCE [LARGE SCALE GENOMIC DNA]</scope>
    <source>
        <strain evidence="12 13">DSM 27268</strain>
    </source>
</reference>
<dbReference type="GO" id="GO:0005737">
    <property type="term" value="C:cytoplasm"/>
    <property type="evidence" value="ECO:0007669"/>
    <property type="project" value="UniProtKB-SubCell"/>
</dbReference>
<evidence type="ECO:0000256" key="6">
    <source>
        <dbReference type="ARBA" id="ARBA00022605"/>
    </source>
</evidence>
<dbReference type="Gene3D" id="3.20.20.70">
    <property type="entry name" value="Aldolase class I"/>
    <property type="match status" value="1"/>
</dbReference>
<dbReference type="GO" id="GO:0000105">
    <property type="term" value="P:L-histidine biosynthetic process"/>
    <property type="evidence" value="ECO:0007669"/>
    <property type="project" value="UniProtKB-UniRule"/>
</dbReference>
<organism evidence="12 13">
    <name type="scientific">Thermoflavifilum aggregans</name>
    <dbReference type="NCBI Taxonomy" id="454188"/>
    <lineage>
        <taxon>Bacteria</taxon>
        <taxon>Pseudomonadati</taxon>
        <taxon>Bacteroidota</taxon>
        <taxon>Chitinophagia</taxon>
        <taxon>Chitinophagales</taxon>
        <taxon>Chitinophagaceae</taxon>
        <taxon>Thermoflavifilum</taxon>
    </lineage>
</organism>
<evidence type="ECO:0000256" key="7">
    <source>
        <dbReference type="ARBA" id="ARBA00023102"/>
    </source>
</evidence>
<sequence length="249" mass="27811">MAIELIPAIDIINGQCVRLTRGDYQQQKIYDTDPLEVARSFEAAGLRRLHLVDLDGARERKVKNWDVLERIAQHTSLVIDFGGGITTAEDIKRALQSGASLVVVGSVAAREPHLFRQWLQMFGADKFLLGADVKNHHIAIHGWQQTTPWPVVEFLQQQLQMGVKQVFCTDVERDGMLQGPAFELYAQILKALPDIHLIASGGVQSISDIEQLEQIGLKGVIVGKAIYEGKISLDEWMKRNSPTNGYTDR</sequence>
<dbReference type="SUPFAM" id="SSF51366">
    <property type="entry name" value="Ribulose-phoshate binding barrel"/>
    <property type="match status" value="1"/>
</dbReference>
<dbReference type="InterPro" id="IPR013785">
    <property type="entry name" value="Aldolase_TIM"/>
</dbReference>
<dbReference type="HAMAP" id="MF_01014">
    <property type="entry name" value="HisA"/>
    <property type="match status" value="1"/>
</dbReference>
<dbReference type="NCBIfam" id="TIGR00007">
    <property type="entry name" value="1-(5-phosphoribosyl)-5-[(5-phosphoribosylamino)methylideneamino]imidazole-4-carboxamide isomerase"/>
    <property type="match status" value="1"/>
</dbReference>
<dbReference type="UniPathway" id="UPA00031">
    <property type="reaction ID" value="UER00009"/>
</dbReference>
<comment type="subcellular location">
    <subcellularLocation>
        <location evidence="2 9 11">Cytoplasm</location>
    </subcellularLocation>
</comment>
<dbReference type="CDD" id="cd04732">
    <property type="entry name" value="HisA"/>
    <property type="match status" value="1"/>
</dbReference>
<gene>
    <name evidence="9" type="primary">hisA</name>
    <name evidence="12" type="ORF">BXY57_1890</name>
</gene>
<comment type="caution">
    <text evidence="12">The sequence shown here is derived from an EMBL/GenBank/DDBJ whole genome shotgun (WGS) entry which is preliminary data.</text>
</comment>
<evidence type="ECO:0000313" key="13">
    <source>
        <dbReference type="Proteomes" id="UP000230000"/>
    </source>
</evidence>
<evidence type="ECO:0000256" key="4">
    <source>
        <dbReference type="ARBA" id="ARBA00009667"/>
    </source>
</evidence>
<evidence type="ECO:0000256" key="8">
    <source>
        <dbReference type="ARBA" id="ARBA00023235"/>
    </source>
</evidence>
<comment type="similarity">
    <text evidence="4 9 10">Belongs to the HisA/HisF family.</text>
</comment>
<dbReference type="InterPro" id="IPR006062">
    <property type="entry name" value="His_biosynth"/>
</dbReference>
<keyword evidence="7 9" id="KW-0368">Histidine biosynthesis</keyword>
<accession>A0A2M9CWL1</accession>
<keyword evidence="5 9" id="KW-0963">Cytoplasm</keyword>
<dbReference type="InterPro" id="IPR044524">
    <property type="entry name" value="Isoase_HisA-like"/>
</dbReference>
<name>A0A2M9CWL1_9BACT</name>
<dbReference type="Pfam" id="PF00977">
    <property type="entry name" value="His_biosynth"/>
    <property type="match status" value="1"/>
</dbReference>
<dbReference type="AlphaFoldDB" id="A0A2M9CWL1"/>
<evidence type="ECO:0000256" key="11">
    <source>
        <dbReference type="RuleBase" id="RU003658"/>
    </source>
</evidence>
<comment type="pathway">
    <text evidence="3 9 11">Amino-acid biosynthesis; L-histidine biosynthesis; L-histidine from 5-phospho-alpha-D-ribose 1-diphosphate: step 4/9.</text>
</comment>
<dbReference type="RefSeq" id="WP_100314789.1">
    <property type="nucleotide sequence ID" value="NZ_PGFG01000001.1"/>
</dbReference>
<evidence type="ECO:0000313" key="12">
    <source>
        <dbReference type="EMBL" id="PJJ76280.1"/>
    </source>
</evidence>
<evidence type="ECO:0000256" key="1">
    <source>
        <dbReference type="ARBA" id="ARBA00000901"/>
    </source>
</evidence>
<dbReference type="EC" id="5.3.1.16" evidence="9 11"/>
<dbReference type="InterPro" id="IPR011060">
    <property type="entry name" value="RibuloseP-bd_barrel"/>
</dbReference>
<feature type="active site" description="Proton acceptor" evidence="9">
    <location>
        <position position="10"/>
    </location>
</feature>
<dbReference type="InterPro" id="IPR006063">
    <property type="entry name" value="HisA_bact_arch"/>
</dbReference>
<feature type="active site" description="Proton donor" evidence="9">
    <location>
        <position position="132"/>
    </location>
</feature>
<dbReference type="GO" id="GO:0003949">
    <property type="term" value="F:1-(5-phosphoribosyl)-5-[(5-phosphoribosylamino)methylideneamino]imidazole-4-carboxamide isomerase activity"/>
    <property type="evidence" value="ECO:0007669"/>
    <property type="project" value="UniProtKB-UniRule"/>
</dbReference>
<keyword evidence="6 9" id="KW-0028">Amino-acid biosynthesis</keyword>
<dbReference type="PANTHER" id="PTHR43090:SF2">
    <property type="entry name" value="1-(5-PHOSPHORIBOSYL)-5-[(5-PHOSPHORIBOSYLAMINO)METHYLIDENEAMINO] IMIDAZOLE-4-CARBOXAMIDE ISOMERASE"/>
    <property type="match status" value="1"/>
</dbReference>
<protein>
    <recommendedName>
        <fullName evidence="9 11">1-(5-phosphoribosyl)-5-[(5-phosphoribosylamino)methylideneamino] imidazole-4-carboxamide isomerase</fullName>
        <ecNumber evidence="9 11">5.3.1.16</ecNumber>
    </recommendedName>
    <alternativeName>
        <fullName evidence="9">Phosphoribosylformimino-5-aminoimidazole carboxamide ribotide isomerase</fullName>
    </alternativeName>
</protein>